<protein>
    <submittedName>
        <fullName evidence="2">Alpha/beta hydrolase</fullName>
    </submittedName>
</protein>
<dbReference type="RefSeq" id="WP_147179250.1">
    <property type="nucleotide sequence ID" value="NZ_BJZP01000005.1"/>
</dbReference>
<dbReference type="PANTHER" id="PTHR43433:SF5">
    <property type="entry name" value="AB HYDROLASE-1 DOMAIN-CONTAINING PROTEIN"/>
    <property type="match status" value="1"/>
</dbReference>
<reference evidence="2 3" key="1">
    <citation type="submission" date="2019-07" db="EMBL/GenBank/DDBJ databases">
        <title>Whole genome shotgun sequence of Rhizobium naphthalenivorans NBRC 107585.</title>
        <authorList>
            <person name="Hosoyama A."/>
            <person name="Uohara A."/>
            <person name="Ohji S."/>
            <person name="Ichikawa N."/>
        </authorList>
    </citation>
    <scope>NUCLEOTIDE SEQUENCE [LARGE SCALE GENOMIC DNA]</scope>
    <source>
        <strain evidence="2 3">NBRC 107585</strain>
    </source>
</reference>
<proteinExistence type="predicted"/>
<dbReference type="GO" id="GO:0046503">
    <property type="term" value="P:glycerolipid catabolic process"/>
    <property type="evidence" value="ECO:0007669"/>
    <property type="project" value="TreeGrafter"/>
</dbReference>
<dbReference type="OrthoDB" id="9791366at2"/>
<evidence type="ECO:0000313" key="2">
    <source>
        <dbReference type="EMBL" id="GEO84468.1"/>
    </source>
</evidence>
<dbReference type="PANTHER" id="PTHR43433">
    <property type="entry name" value="HYDROLASE, ALPHA/BETA FOLD FAMILY PROTEIN"/>
    <property type="match status" value="1"/>
</dbReference>
<dbReference type="EMBL" id="BJZP01000005">
    <property type="protein sequence ID" value="GEO84468.1"/>
    <property type="molecule type" value="Genomic_DNA"/>
</dbReference>
<dbReference type="PRINTS" id="PR00111">
    <property type="entry name" value="ABHYDROLASE"/>
</dbReference>
<keyword evidence="3" id="KW-1185">Reference proteome</keyword>
<dbReference type="InterPro" id="IPR050471">
    <property type="entry name" value="AB_hydrolase"/>
</dbReference>
<keyword evidence="2" id="KW-0378">Hydrolase</keyword>
<dbReference type="InterPro" id="IPR000073">
    <property type="entry name" value="AB_hydrolase_1"/>
</dbReference>
<evidence type="ECO:0000313" key="3">
    <source>
        <dbReference type="Proteomes" id="UP000321717"/>
    </source>
</evidence>
<accession>A0A512HG94</accession>
<dbReference type="Gene3D" id="3.40.50.1820">
    <property type="entry name" value="alpha/beta hydrolase"/>
    <property type="match status" value="1"/>
</dbReference>
<sequence>MTAGYNEGFTERFVQTTDDLSLYVRIYGDELTGVPVVCLPGLTRNTRDFHQLAVLLSRGDTAFKVIAIDSRGRGRSGRDPDKSHYTLPIEAQDVVNVLDDLGIDRAAFIGTSRGGLILHLLAVSHPDRLAAVILNDIGPVIEKEGLKQIQAYLGHEQRPPTDLDEAATVLRAIHGSAFSALEPQDWRDLAQAIYREADGRIVADFDPAIAAHFVGADLEQPLPDLWQNFDALASTPLMAIRGDASRLLSPETLGEMAVRHPGMVSLTAKGQGHAPILHLDDIPTRIAGFLTTALN</sequence>
<evidence type="ECO:0000259" key="1">
    <source>
        <dbReference type="Pfam" id="PF00561"/>
    </source>
</evidence>
<gene>
    <name evidence="2" type="ORF">RNA01_14000</name>
</gene>
<dbReference type="AlphaFoldDB" id="A0A512HG94"/>
<dbReference type="GO" id="GO:0004806">
    <property type="term" value="F:triacylglycerol lipase activity"/>
    <property type="evidence" value="ECO:0007669"/>
    <property type="project" value="TreeGrafter"/>
</dbReference>
<feature type="domain" description="AB hydrolase-1" evidence="1">
    <location>
        <begin position="35"/>
        <end position="254"/>
    </location>
</feature>
<dbReference type="Pfam" id="PF00561">
    <property type="entry name" value="Abhydrolase_1"/>
    <property type="match status" value="1"/>
</dbReference>
<comment type="caution">
    <text evidence="2">The sequence shown here is derived from an EMBL/GenBank/DDBJ whole genome shotgun (WGS) entry which is preliminary data.</text>
</comment>
<name>A0A512HG94_9HYPH</name>
<dbReference type="Proteomes" id="UP000321717">
    <property type="component" value="Unassembled WGS sequence"/>
</dbReference>
<dbReference type="SUPFAM" id="SSF53474">
    <property type="entry name" value="alpha/beta-Hydrolases"/>
    <property type="match status" value="1"/>
</dbReference>
<organism evidence="2 3">
    <name type="scientific">Ciceribacter naphthalenivorans</name>
    <dbReference type="NCBI Taxonomy" id="1118451"/>
    <lineage>
        <taxon>Bacteria</taxon>
        <taxon>Pseudomonadati</taxon>
        <taxon>Pseudomonadota</taxon>
        <taxon>Alphaproteobacteria</taxon>
        <taxon>Hyphomicrobiales</taxon>
        <taxon>Rhizobiaceae</taxon>
        <taxon>Ciceribacter</taxon>
    </lineage>
</organism>
<dbReference type="InterPro" id="IPR029058">
    <property type="entry name" value="AB_hydrolase_fold"/>
</dbReference>